<dbReference type="GO" id="GO:0006355">
    <property type="term" value="P:regulation of DNA-templated transcription"/>
    <property type="evidence" value="ECO:0007669"/>
    <property type="project" value="InterPro"/>
</dbReference>
<dbReference type="CDD" id="cd22231">
    <property type="entry name" value="RHH_NikR_HicB-like"/>
    <property type="match status" value="1"/>
</dbReference>
<sequence>MFEAHSKVVIELSKKSKKTRVSLTLTDPYIQGLDVLVEKGLFIDRQDAIREFIRDGFKKQGIHLNSGVFRG</sequence>
<gene>
    <name evidence="1" type="ORF">S12H4_03438</name>
</gene>
<evidence type="ECO:0008006" key="2">
    <source>
        <dbReference type="Google" id="ProtNLM"/>
    </source>
</evidence>
<evidence type="ECO:0000313" key="1">
    <source>
        <dbReference type="EMBL" id="GAI71343.1"/>
    </source>
</evidence>
<protein>
    <recommendedName>
        <fullName evidence="2">Ribbon-helix-helix protein CopG domain-containing protein</fullName>
    </recommendedName>
</protein>
<name>X1QSV2_9ZZZZ</name>
<dbReference type="EMBL" id="BARW01000964">
    <property type="protein sequence ID" value="GAI71343.1"/>
    <property type="molecule type" value="Genomic_DNA"/>
</dbReference>
<dbReference type="Gene3D" id="1.10.1220.10">
    <property type="entry name" value="Met repressor-like"/>
    <property type="match status" value="1"/>
</dbReference>
<comment type="caution">
    <text evidence="1">The sequence shown here is derived from an EMBL/GenBank/DDBJ whole genome shotgun (WGS) entry which is preliminary data.</text>
</comment>
<dbReference type="AlphaFoldDB" id="X1QSV2"/>
<proteinExistence type="predicted"/>
<dbReference type="SUPFAM" id="SSF47598">
    <property type="entry name" value="Ribbon-helix-helix"/>
    <property type="match status" value="1"/>
</dbReference>
<reference evidence="1" key="1">
    <citation type="journal article" date="2014" name="Front. Microbiol.">
        <title>High frequency of phylogenetically diverse reductive dehalogenase-homologous genes in deep subseafloor sedimentary metagenomes.</title>
        <authorList>
            <person name="Kawai M."/>
            <person name="Futagami T."/>
            <person name="Toyoda A."/>
            <person name="Takaki Y."/>
            <person name="Nishi S."/>
            <person name="Hori S."/>
            <person name="Arai W."/>
            <person name="Tsubouchi T."/>
            <person name="Morono Y."/>
            <person name="Uchiyama I."/>
            <person name="Ito T."/>
            <person name="Fujiyama A."/>
            <person name="Inagaki F."/>
            <person name="Takami H."/>
        </authorList>
    </citation>
    <scope>NUCLEOTIDE SEQUENCE</scope>
    <source>
        <strain evidence="1">Expedition CK06-06</strain>
    </source>
</reference>
<accession>X1QSV2</accession>
<dbReference type="InterPro" id="IPR013321">
    <property type="entry name" value="Arc_rbn_hlx_hlx"/>
</dbReference>
<organism evidence="1">
    <name type="scientific">marine sediment metagenome</name>
    <dbReference type="NCBI Taxonomy" id="412755"/>
    <lineage>
        <taxon>unclassified sequences</taxon>
        <taxon>metagenomes</taxon>
        <taxon>ecological metagenomes</taxon>
    </lineage>
</organism>
<dbReference type="InterPro" id="IPR010985">
    <property type="entry name" value="Ribbon_hlx_hlx"/>
</dbReference>